<dbReference type="EMBL" id="JBHUEJ010000019">
    <property type="protein sequence ID" value="MFD1710857.1"/>
    <property type="molecule type" value="Genomic_DNA"/>
</dbReference>
<dbReference type="RefSeq" id="WP_147911621.1">
    <property type="nucleotide sequence ID" value="NZ_JBHUEJ010000019.1"/>
</dbReference>
<accession>A0ABW4KSP4</accession>
<gene>
    <name evidence="1" type="ORF">ACFSF0_09595</name>
</gene>
<reference evidence="2" key="1">
    <citation type="journal article" date="2019" name="Int. J. Syst. Evol. Microbiol.">
        <title>The Global Catalogue of Microorganisms (GCM) 10K type strain sequencing project: providing services to taxonomists for standard genome sequencing and annotation.</title>
        <authorList>
            <consortium name="The Broad Institute Genomics Platform"/>
            <consortium name="The Broad Institute Genome Sequencing Center for Infectious Disease"/>
            <person name="Wu L."/>
            <person name="Ma J."/>
        </authorList>
    </citation>
    <scope>NUCLEOTIDE SEQUENCE [LARGE SCALE GENOMIC DNA]</scope>
    <source>
        <strain evidence="2">LMG 29247</strain>
    </source>
</reference>
<comment type="caution">
    <text evidence="1">The sequence shown here is derived from an EMBL/GenBank/DDBJ whole genome shotgun (WGS) entry which is preliminary data.</text>
</comment>
<evidence type="ECO:0008006" key="3">
    <source>
        <dbReference type="Google" id="ProtNLM"/>
    </source>
</evidence>
<evidence type="ECO:0000313" key="2">
    <source>
        <dbReference type="Proteomes" id="UP001597304"/>
    </source>
</evidence>
<proteinExistence type="predicted"/>
<dbReference type="Proteomes" id="UP001597304">
    <property type="component" value="Unassembled WGS sequence"/>
</dbReference>
<keyword evidence="2" id="KW-1185">Reference proteome</keyword>
<organism evidence="1 2">
    <name type="scientific">Ottowia flava</name>
    <dbReference type="NCBI Taxonomy" id="2675430"/>
    <lineage>
        <taxon>Bacteria</taxon>
        <taxon>Pseudomonadati</taxon>
        <taxon>Pseudomonadota</taxon>
        <taxon>Betaproteobacteria</taxon>
        <taxon>Burkholderiales</taxon>
        <taxon>Comamonadaceae</taxon>
        <taxon>Ottowia</taxon>
    </lineage>
</organism>
<evidence type="ECO:0000313" key="1">
    <source>
        <dbReference type="EMBL" id="MFD1710857.1"/>
    </source>
</evidence>
<sequence>MPNASQACATCGNVYDKAFQVTANGQSYTFDSFECAAQKLAPTCEHCKVRILGHGLEAEGGRFFCCDHCAERAGVKGLRDRV</sequence>
<protein>
    <recommendedName>
        <fullName evidence="3">Prokaryotic metallothionein</fullName>
    </recommendedName>
</protein>
<name>A0ABW4KSP4_9BURK</name>